<dbReference type="InterPro" id="IPR004815">
    <property type="entry name" value="Lon_bac/euk-typ"/>
</dbReference>
<feature type="transmembrane region" description="Helical" evidence="12">
    <location>
        <begin position="1031"/>
        <end position="1052"/>
    </location>
</feature>
<dbReference type="InterPro" id="IPR008269">
    <property type="entry name" value="Lon_proteolytic"/>
</dbReference>
<feature type="coiled-coil region" evidence="10">
    <location>
        <begin position="498"/>
        <end position="525"/>
    </location>
</feature>
<dbReference type="Gene3D" id="1.20.5.5270">
    <property type="match status" value="1"/>
</dbReference>
<keyword evidence="5 8" id="KW-0067">ATP-binding</keyword>
<dbReference type="GO" id="GO:0005759">
    <property type="term" value="C:mitochondrial matrix"/>
    <property type="evidence" value="ECO:0007669"/>
    <property type="project" value="TreeGrafter"/>
</dbReference>
<dbReference type="InterPro" id="IPR027417">
    <property type="entry name" value="P-loop_NTPase"/>
</dbReference>
<comment type="similarity">
    <text evidence="7 8">Belongs to the peptidase S16 family.</text>
</comment>
<keyword evidence="4 7" id="KW-0720">Serine protease</keyword>
<accession>A0A1Q9ENJ6</accession>
<dbReference type="PRINTS" id="PR00830">
    <property type="entry name" value="ENDOLAPTASE"/>
</dbReference>
<feature type="transmembrane region" description="Helical" evidence="12">
    <location>
        <begin position="94"/>
        <end position="115"/>
    </location>
</feature>
<feature type="active site" evidence="7">
    <location>
        <position position="1494"/>
    </location>
</feature>
<dbReference type="PROSITE" id="PS51787">
    <property type="entry name" value="LON_N"/>
    <property type="match status" value="1"/>
</dbReference>
<evidence type="ECO:0000256" key="4">
    <source>
        <dbReference type="ARBA" id="ARBA00022825"/>
    </source>
</evidence>
<feature type="domain" description="Lon proteolytic" evidence="13">
    <location>
        <begin position="1354"/>
        <end position="1517"/>
    </location>
</feature>
<feature type="transmembrane region" description="Helical" evidence="12">
    <location>
        <begin position="1064"/>
        <end position="1084"/>
    </location>
</feature>
<keyword evidence="12" id="KW-1133">Transmembrane helix</keyword>
<feature type="transmembrane region" description="Helical" evidence="12">
    <location>
        <begin position="1205"/>
        <end position="1227"/>
    </location>
</feature>
<keyword evidence="12" id="KW-0812">Transmembrane</keyword>
<dbReference type="CDD" id="cd19500">
    <property type="entry name" value="RecA-like_Lon"/>
    <property type="match status" value="1"/>
</dbReference>
<dbReference type="InterPro" id="IPR008268">
    <property type="entry name" value="Peptidase_S16_AS"/>
</dbReference>
<dbReference type="Gene3D" id="1.20.58.1480">
    <property type="match status" value="1"/>
</dbReference>
<dbReference type="PROSITE" id="PS01046">
    <property type="entry name" value="LON_SER"/>
    <property type="match status" value="1"/>
</dbReference>
<dbReference type="InterPro" id="IPR054594">
    <property type="entry name" value="Lon_lid"/>
</dbReference>
<dbReference type="GO" id="GO:0006515">
    <property type="term" value="P:protein quality control for misfolded or incompletely synthesized proteins"/>
    <property type="evidence" value="ECO:0007669"/>
    <property type="project" value="TreeGrafter"/>
</dbReference>
<evidence type="ECO:0000256" key="8">
    <source>
        <dbReference type="RuleBase" id="RU000591"/>
    </source>
</evidence>
<dbReference type="GO" id="GO:0003697">
    <property type="term" value="F:single-stranded DNA binding"/>
    <property type="evidence" value="ECO:0007669"/>
    <property type="project" value="TreeGrafter"/>
</dbReference>
<dbReference type="PROSITE" id="PS51786">
    <property type="entry name" value="LON_PROTEOLYTIC"/>
    <property type="match status" value="1"/>
</dbReference>
<keyword evidence="12" id="KW-0472">Membrane</keyword>
<dbReference type="Gene3D" id="3.30.230.10">
    <property type="match status" value="1"/>
</dbReference>
<dbReference type="SUPFAM" id="SSF54211">
    <property type="entry name" value="Ribosomal protein S5 domain 2-like"/>
    <property type="match status" value="1"/>
</dbReference>
<keyword evidence="10" id="KW-0175">Coiled coil</keyword>
<dbReference type="GO" id="GO:0004176">
    <property type="term" value="F:ATP-dependent peptidase activity"/>
    <property type="evidence" value="ECO:0007669"/>
    <property type="project" value="UniProtKB-UniRule"/>
</dbReference>
<feature type="transmembrane region" description="Helical" evidence="12">
    <location>
        <begin position="199"/>
        <end position="217"/>
    </location>
</feature>
<dbReference type="InterPro" id="IPR003959">
    <property type="entry name" value="ATPase_AAA_core"/>
</dbReference>
<keyword evidence="1 7" id="KW-0645">Protease</keyword>
<dbReference type="NCBIfam" id="TIGR00763">
    <property type="entry name" value="lon"/>
    <property type="match status" value="1"/>
</dbReference>
<evidence type="ECO:0000313" key="16">
    <source>
        <dbReference type="Proteomes" id="UP000186817"/>
    </source>
</evidence>
<dbReference type="InterPro" id="IPR014721">
    <property type="entry name" value="Ribsml_uS5_D2-typ_fold_subgr"/>
</dbReference>
<comment type="caution">
    <text evidence="15">The sequence shown here is derived from an EMBL/GenBank/DDBJ whole genome shotgun (WGS) entry which is preliminary data.</text>
</comment>
<dbReference type="SMART" id="SM00382">
    <property type="entry name" value="AAA"/>
    <property type="match status" value="1"/>
</dbReference>
<keyword evidence="3 7" id="KW-0378">Hydrolase</keyword>
<dbReference type="Pfam" id="PF00004">
    <property type="entry name" value="AAA"/>
    <property type="match status" value="1"/>
</dbReference>
<evidence type="ECO:0000313" key="15">
    <source>
        <dbReference type="EMBL" id="OLQ09000.1"/>
    </source>
</evidence>
<organism evidence="15 16">
    <name type="scientific">Symbiodinium microadriaticum</name>
    <name type="common">Dinoflagellate</name>
    <name type="synonym">Zooxanthella microadriatica</name>
    <dbReference type="NCBI Taxonomy" id="2951"/>
    <lineage>
        <taxon>Eukaryota</taxon>
        <taxon>Sar</taxon>
        <taxon>Alveolata</taxon>
        <taxon>Dinophyceae</taxon>
        <taxon>Suessiales</taxon>
        <taxon>Symbiodiniaceae</taxon>
        <taxon>Symbiodinium</taxon>
    </lineage>
</organism>
<feature type="transmembrane region" description="Helical" evidence="12">
    <location>
        <begin position="930"/>
        <end position="948"/>
    </location>
</feature>
<gene>
    <name evidence="15" type="ORF">AK812_SmicGene7437</name>
</gene>
<dbReference type="Pfam" id="PF22667">
    <property type="entry name" value="Lon_lid"/>
    <property type="match status" value="1"/>
</dbReference>
<dbReference type="Gene3D" id="3.40.50.10140">
    <property type="entry name" value="Toll/interleukin-1 receptor homology (TIR) domain"/>
    <property type="match status" value="1"/>
</dbReference>
<reference evidence="15 16" key="1">
    <citation type="submission" date="2016-02" db="EMBL/GenBank/DDBJ databases">
        <title>Genome analysis of coral dinoflagellate symbionts highlights evolutionary adaptations to a symbiotic lifestyle.</title>
        <authorList>
            <person name="Aranda M."/>
            <person name="Li Y."/>
            <person name="Liew Y.J."/>
            <person name="Baumgarten S."/>
            <person name="Simakov O."/>
            <person name="Wilson M."/>
            <person name="Piel J."/>
            <person name="Ashoor H."/>
            <person name="Bougouffa S."/>
            <person name="Bajic V.B."/>
            <person name="Ryu T."/>
            <person name="Ravasi T."/>
            <person name="Bayer T."/>
            <person name="Micklem G."/>
            <person name="Kim H."/>
            <person name="Bhak J."/>
            <person name="Lajeunesse T.C."/>
            <person name="Voolstra C.R."/>
        </authorList>
    </citation>
    <scope>NUCLEOTIDE SEQUENCE [LARGE SCALE GENOMIC DNA]</scope>
    <source>
        <strain evidence="15 16">CCMP2467</strain>
    </source>
</reference>
<name>A0A1Q9ENJ6_SYMMI</name>
<dbReference type="GO" id="GO:0007005">
    <property type="term" value="P:mitochondrion organization"/>
    <property type="evidence" value="ECO:0007669"/>
    <property type="project" value="TreeGrafter"/>
</dbReference>
<dbReference type="PANTHER" id="PTHR43718:SF2">
    <property type="entry name" value="LON PROTEASE HOMOLOG, MITOCHONDRIAL"/>
    <property type="match status" value="1"/>
</dbReference>
<dbReference type="InterPro" id="IPR027065">
    <property type="entry name" value="Lon_Prtase"/>
</dbReference>
<dbReference type="SMART" id="SM00464">
    <property type="entry name" value="LON"/>
    <property type="match status" value="1"/>
</dbReference>
<feature type="transmembrane region" description="Helical" evidence="12">
    <location>
        <begin position="1160"/>
        <end position="1185"/>
    </location>
</feature>
<evidence type="ECO:0000256" key="10">
    <source>
        <dbReference type="SAM" id="Coils"/>
    </source>
</evidence>
<dbReference type="GO" id="GO:0004252">
    <property type="term" value="F:serine-type endopeptidase activity"/>
    <property type="evidence" value="ECO:0007669"/>
    <property type="project" value="UniProtKB-UniRule"/>
</dbReference>
<evidence type="ECO:0000256" key="9">
    <source>
        <dbReference type="RuleBase" id="RU000592"/>
    </source>
</evidence>
<evidence type="ECO:0000256" key="7">
    <source>
        <dbReference type="PROSITE-ProRule" id="PRU01122"/>
    </source>
</evidence>
<sequence>METQLCWHQCLHMTSQPGRGTSVLRPELISQAMERYHHMRLTVFFGFGIPFLMQGHGKTRLRLQPLLAMLIFWLTLQSILLVIIGMWLQLGLAIALLLAVVVLAWPVLRSTEWIWDFGRGAYQHLRDSNTAIPVKIYTLIFSLFPFGLLMPIFGPWERVQLWVRWRPYNVEAELLWRGTFATFFLSFFFTAANPKVNNAIVAFFAAHGICHSISMFFDNRITPTYGNENAEHLLEISLFMVLGLGHCLVGRPAEPIDTKLCFEPWSIALPVFRRPLFPMQNHIIQVTSPTLTKELIRAFEKRPGQNYVSLFLHKQVPPAFEMPEKREDGEEAGEAAEGQVPQVQATAELEELGSENPMEVLCRVGTRAKVMQAMPVVSQSGQQVGLQMLVNGIDIVRMEEVLQKGPPLQVKISQVKYENEDPPDDMLKATMNETMQTIKEIMKVNPGFREYASLINQSYYDRVEKMKAHVVAHFAAALTSADGIDLQKVLEATNAQDKSRLALELVKKELELSKLQQKIASQIEDKMNKHQREFMLREQLKSIKKELGIDKDDGSDALLQKFKQRLEEKTVPKEVKEAIDQELEKFANLAKESQEYQMTRNYLEWLTNTPWGVYSKDTFDLKKAREILDRDHYGLADIKDRIREFIAVGVLRGSMQGKILCFVGPPGVGKTSIGKSIAEALGREFYRFSVGGLYDVAEIKGHRRTYVGAMPGKVIQCLKKTQTANPLILIDEVDKIGRGHQGDPSSALLELLDPSQNNSFVDHYLDVPVDCSNILFVCTANVLETIPGPLLDRMEVIRLTGYDLQEKMRIAQDYLVPNAMVEVGLRHKEVKTSEQATTAEAPPGEALTAAETSEASSDEANEISKAAETVKPTIKVKAYDAFLSHDWGSGRWLKLLSLLLVFNSRAAFYACFFVSIAVGFLRGFGVLPDALWTVVFSHATFFFVFAFWQRIRLLVCRPRMVFFDKLCVAQHDDALKQRGILSIAAFLLSSRSLVVLLTPQYFSRLWCTFEIATFMKDPERRKQIRFMPLKTALIFLIYSASWHVLVCCYAIFRQIRPEVYGAGAIVAAMMFGLWVVMGPVVLYLEMGMIGDIEKLPVQLRNFRVQEADCFCCTHGHRHPQTGEKIPCDRELVYKSLQKWYGEDYLETFNGRVRTYLPRSLVYGTGGFLLPIRYAVYTVLASSLPYLADPISSSFTAASELSGMALLAWVLRELVEWGLVGLCSLLSVRLSLPLCRMGLRLQMRRCTTAMILVPAIFFIILLVWAPAEIEEAAIESLIRWYCREAGVRNLQKHIERVCRKLATKVVEQLEEKKSPDQADAAAGDDQVIEMHVDEGSLSDYVGKPVFTSDRLYEGALPPGTVTGLAWTALGGSVLYIEATALPRRSATAEGAPKAPPALAVTGQLGSVMKESSSIALLVARRQLAARGAGSFFEDHELFLHCPEGATPKDGPSAGVTMTTALLSLALEKPIATDLAMTGEVSLNGKVLAVGGIKEKTIAARRAGCKTLVFPQANRRGSQ</sequence>
<dbReference type="OrthoDB" id="2411602at2759"/>
<evidence type="ECO:0000256" key="5">
    <source>
        <dbReference type="ARBA" id="ARBA00022840"/>
    </source>
</evidence>
<evidence type="ECO:0000256" key="1">
    <source>
        <dbReference type="ARBA" id="ARBA00022670"/>
    </source>
</evidence>
<proteinExistence type="inferred from homology"/>
<dbReference type="Gene3D" id="3.40.50.300">
    <property type="entry name" value="P-loop containing nucleotide triphosphate hydrolases"/>
    <property type="match status" value="1"/>
</dbReference>
<feature type="transmembrane region" description="Helical" evidence="12">
    <location>
        <begin position="65"/>
        <end position="88"/>
    </location>
</feature>
<evidence type="ECO:0000256" key="3">
    <source>
        <dbReference type="ARBA" id="ARBA00022801"/>
    </source>
</evidence>
<dbReference type="InterPro" id="IPR020568">
    <property type="entry name" value="Ribosomal_Su5_D2-typ_SF"/>
</dbReference>
<dbReference type="EMBL" id="LSRX01000105">
    <property type="protein sequence ID" value="OLQ09000.1"/>
    <property type="molecule type" value="Genomic_DNA"/>
</dbReference>
<evidence type="ECO:0000256" key="12">
    <source>
        <dbReference type="SAM" id="Phobius"/>
    </source>
</evidence>
<evidence type="ECO:0000259" key="14">
    <source>
        <dbReference type="PROSITE" id="PS51787"/>
    </source>
</evidence>
<feature type="transmembrane region" description="Helical" evidence="12">
    <location>
        <begin position="136"/>
        <end position="154"/>
    </location>
</feature>
<feature type="region of interest" description="Disordered" evidence="11">
    <location>
        <begin position="831"/>
        <end position="862"/>
    </location>
</feature>
<dbReference type="SUPFAM" id="SSF52540">
    <property type="entry name" value="P-loop containing nucleoside triphosphate hydrolases"/>
    <property type="match status" value="2"/>
</dbReference>
<dbReference type="PANTHER" id="PTHR43718">
    <property type="entry name" value="LON PROTEASE"/>
    <property type="match status" value="1"/>
</dbReference>
<dbReference type="Pfam" id="PF05362">
    <property type="entry name" value="Lon_C"/>
    <property type="match status" value="1"/>
</dbReference>
<dbReference type="Gene3D" id="1.10.8.60">
    <property type="match status" value="2"/>
</dbReference>
<evidence type="ECO:0000256" key="11">
    <source>
        <dbReference type="SAM" id="MobiDB-lite"/>
    </source>
</evidence>
<feature type="compositionally biased region" description="Low complexity" evidence="11">
    <location>
        <begin position="845"/>
        <end position="855"/>
    </location>
</feature>
<evidence type="ECO:0000259" key="13">
    <source>
        <dbReference type="PROSITE" id="PS51786"/>
    </source>
</evidence>
<dbReference type="EC" id="3.4.21.-" evidence="9"/>
<keyword evidence="16" id="KW-1185">Reference proteome</keyword>
<dbReference type="FunFam" id="3.40.50.300:FF:000021">
    <property type="entry name" value="Lon protease homolog"/>
    <property type="match status" value="1"/>
</dbReference>
<dbReference type="GO" id="GO:0005524">
    <property type="term" value="F:ATP binding"/>
    <property type="evidence" value="ECO:0007669"/>
    <property type="project" value="UniProtKB-KW"/>
</dbReference>
<dbReference type="FunFam" id="1.20.5.5270:FF:000001">
    <property type="entry name" value="Lon protease homolog, mitochondrial"/>
    <property type="match status" value="1"/>
</dbReference>
<evidence type="ECO:0000256" key="2">
    <source>
        <dbReference type="ARBA" id="ARBA00022741"/>
    </source>
</evidence>
<feature type="active site" evidence="7">
    <location>
        <position position="1451"/>
    </location>
</feature>
<dbReference type="InterPro" id="IPR003111">
    <property type="entry name" value="Lon_prtase_N"/>
</dbReference>
<feature type="domain" description="Lon N-terminal" evidence="14">
    <location>
        <begin position="266"/>
        <end position="510"/>
    </location>
</feature>
<dbReference type="Pfam" id="PF02190">
    <property type="entry name" value="LON_substr_bdg"/>
    <property type="match status" value="1"/>
</dbReference>
<protein>
    <recommendedName>
        <fullName evidence="9">Lon protease homolog</fullName>
        <ecNumber evidence="9">3.4.21.-</ecNumber>
    </recommendedName>
</protein>
<evidence type="ECO:0000256" key="6">
    <source>
        <dbReference type="ARBA" id="ARBA00050665"/>
    </source>
</evidence>
<dbReference type="GO" id="GO:0051131">
    <property type="term" value="P:chaperone-mediated protein complex assembly"/>
    <property type="evidence" value="ECO:0007669"/>
    <property type="project" value="TreeGrafter"/>
</dbReference>
<dbReference type="InterPro" id="IPR035897">
    <property type="entry name" value="Toll_tir_struct_dom_sf"/>
</dbReference>
<keyword evidence="2 8" id="KW-0547">Nucleotide-binding</keyword>
<dbReference type="InterPro" id="IPR003593">
    <property type="entry name" value="AAA+_ATPase"/>
</dbReference>
<dbReference type="GO" id="GO:0016887">
    <property type="term" value="F:ATP hydrolysis activity"/>
    <property type="evidence" value="ECO:0007669"/>
    <property type="project" value="InterPro"/>
</dbReference>
<comment type="catalytic activity">
    <reaction evidence="6">
        <text>Hydrolysis of proteins in presence of ATP.</text>
        <dbReference type="EC" id="3.4.21.53"/>
    </reaction>
</comment>
<dbReference type="Proteomes" id="UP000186817">
    <property type="component" value="Unassembled WGS sequence"/>
</dbReference>
<feature type="transmembrane region" description="Helical" evidence="12">
    <location>
        <begin position="174"/>
        <end position="192"/>
    </location>
</feature>
<feature type="transmembrane region" description="Helical" evidence="12">
    <location>
        <begin position="1248"/>
        <end position="1266"/>
    </location>
</feature>